<dbReference type="EMBL" id="JXXE01000282">
    <property type="protein sequence ID" value="KIZ41794.1"/>
    <property type="molecule type" value="Genomic_DNA"/>
</dbReference>
<dbReference type="OrthoDB" id="8255413at2"/>
<sequence length="70" mass="7141">MRHGVLAAFLIAALPVSAMADDKRATKPPPRQVKSNPCAAFGPGFVMAEGTSTCVKLGGSISVGVGSRTR</sequence>
<protein>
    <recommendedName>
        <fullName evidence="4">Porin</fullName>
    </recommendedName>
</protein>
<feature type="signal peptide" evidence="1">
    <location>
        <begin position="1"/>
        <end position="20"/>
    </location>
</feature>
<dbReference type="AlphaFoldDB" id="A0A0D7ELV4"/>
<accession>A0A0D7ELV4</accession>
<comment type="caution">
    <text evidence="2">The sequence shown here is derived from an EMBL/GenBank/DDBJ whole genome shotgun (WGS) entry which is preliminary data.</text>
</comment>
<gene>
    <name evidence="2" type="ORF">OO17_14220</name>
</gene>
<evidence type="ECO:0000313" key="3">
    <source>
        <dbReference type="Proteomes" id="UP000032515"/>
    </source>
</evidence>
<evidence type="ECO:0000256" key="1">
    <source>
        <dbReference type="SAM" id="SignalP"/>
    </source>
</evidence>
<organism evidence="2 3">
    <name type="scientific">Rhodopseudomonas palustris</name>
    <dbReference type="NCBI Taxonomy" id="1076"/>
    <lineage>
        <taxon>Bacteria</taxon>
        <taxon>Pseudomonadati</taxon>
        <taxon>Pseudomonadota</taxon>
        <taxon>Alphaproteobacteria</taxon>
        <taxon>Hyphomicrobiales</taxon>
        <taxon>Nitrobacteraceae</taxon>
        <taxon>Rhodopseudomonas</taxon>
    </lineage>
</organism>
<dbReference type="PATRIC" id="fig|1076.23.peg.2968"/>
<name>A0A0D7ELV4_RHOPL</name>
<evidence type="ECO:0008006" key="4">
    <source>
        <dbReference type="Google" id="ProtNLM"/>
    </source>
</evidence>
<feature type="chain" id="PRO_5002319568" description="Porin" evidence="1">
    <location>
        <begin position="21"/>
        <end position="70"/>
    </location>
</feature>
<proteinExistence type="predicted"/>
<evidence type="ECO:0000313" key="2">
    <source>
        <dbReference type="EMBL" id="KIZ41794.1"/>
    </source>
</evidence>
<dbReference type="Proteomes" id="UP000032515">
    <property type="component" value="Unassembled WGS sequence"/>
</dbReference>
<reference evidence="2 3" key="1">
    <citation type="submission" date="2014-11" db="EMBL/GenBank/DDBJ databases">
        <title>Genomics and ecophysiology of heterotrophic nitrogen fixing bacteria isolated from estuarine surface water.</title>
        <authorList>
            <person name="Bentzon-Tilia M."/>
            <person name="Severin I."/>
            <person name="Hansen L.H."/>
            <person name="Riemann L."/>
        </authorList>
    </citation>
    <scope>NUCLEOTIDE SEQUENCE [LARGE SCALE GENOMIC DNA]</scope>
    <source>
        <strain evidence="2 3">BAL398</strain>
    </source>
</reference>
<keyword evidence="1" id="KW-0732">Signal</keyword>